<protein>
    <submittedName>
        <fullName evidence="2">Amidase</fullName>
    </submittedName>
</protein>
<dbReference type="SUPFAM" id="SSF75304">
    <property type="entry name" value="Amidase signature (AS) enzymes"/>
    <property type="match status" value="1"/>
</dbReference>
<sequence length="483" mass="51455">MTDTNTDTGNAGTADTADGVLYYREISELVPLLASGEISSAQLTEMTLERIGAVDQRLGSFAFVAADEARLRAQESDQRRKAGDPRGPLDGIPLAIKDIYDKAGWRTEAGMALRAGQVADDTATVVTRLEDAGAVIVGKVHTTEGVYTEHTPPFRAPLNPWDANRWVGVSSSGSGVAPVAGLCYGALGSDTGGSIRMPSASNGATGLKPTWGRVSRAGVVELAATLDHVGPICRSARDAGLILGAIAGADPRDPTASLQPVPEFGTEMPTSLRGVRIGVDPSWSYRDVSADVEQAHRAAEEMLRDLGAELVHTDLPDPTQAITDWFGVCAAQTARSHQSMFPAHRDSYGPALRELIERGIAMTGIEYDELLQRRLIFKGQMEAALAPLDGVLIPAMSFIAPPVEKMIRMDDETTAGVHRFTVPFTLSQLPTITFPGGFTTTEAGLPFPVGLQMVGSAFTERRLVDIVGAFQAATPWNKKHPQL</sequence>
<dbReference type="Pfam" id="PF01425">
    <property type="entry name" value="Amidase"/>
    <property type="match status" value="1"/>
</dbReference>
<dbReference type="GO" id="GO:0003824">
    <property type="term" value="F:catalytic activity"/>
    <property type="evidence" value="ECO:0007669"/>
    <property type="project" value="InterPro"/>
</dbReference>
<dbReference type="InterPro" id="IPR000120">
    <property type="entry name" value="Amidase"/>
</dbReference>
<dbReference type="RefSeq" id="WP_019514328.1">
    <property type="nucleotide sequence ID" value="NC_023036.2"/>
</dbReference>
<evidence type="ECO:0000313" key="2">
    <source>
        <dbReference type="EMBL" id="AHC24729.1"/>
    </source>
</evidence>
<dbReference type="KEGG" id="mne:D174_09105"/>
<organism evidence="2 3">
    <name type="scientific">Mycolicibacterium neoaurum VKM Ac-1815D</name>
    <dbReference type="NCBI Taxonomy" id="700508"/>
    <lineage>
        <taxon>Bacteria</taxon>
        <taxon>Bacillati</taxon>
        <taxon>Actinomycetota</taxon>
        <taxon>Actinomycetes</taxon>
        <taxon>Mycobacteriales</taxon>
        <taxon>Mycobacteriaceae</taxon>
        <taxon>Mycolicibacterium</taxon>
    </lineage>
</organism>
<evidence type="ECO:0000313" key="3">
    <source>
        <dbReference type="Proteomes" id="UP000018763"/>
    </source>
</evidence>
<dbReference type="Gene3D" id="3.90.1300.10">
    <property type="entry name" value="Amidase signature (AS) domain"/>
    <property type="match status" value="1"/>
</dbReference>
<dbReference type="AlphaFoldDB" id="V5XBE1"/>
<dbReference type="eggNOG" id="COG0154">
    <property type="taxonomic scope" value="Bacteria"/>
</dbReference>
<dbReference type="GeneID" id="43449649"/>
<evidence type="ECO:0000259" key="1">
    <source>
        <dbReference type="Pfam" id="PF01425"/>
    </source>
</evidence>
<dbReference type="InterPro" id="IPR036928">
    <property type="entry name" value="AS_sf"/>
</dbReference>
<dbReference type="InterPro" id="IPR023631">
    <property type="entry name" value="Amidase_dom"/>
</dbReference>
<dbReference type="PANTHER" id="PTHR11895">
    <property type="entry name" value="TRANSAMIDASE"/>
    <property type="match status" value="1"/>
</dbReference>
<proteinExistence type="predicted"/>
<reference evidence="2 3" key="1">
    <citation type="journal article" date="2014" name="Genome Announc.">
        <title>Complete Genome Sequence of Sterol-Transforming Mycobacterium neoaurum Strain VKM Ac-1815D.</title>
        <authorList>
            <person name="Shtratnikova V.Y."/>
            <person name="Bragin E.Y."/>
            <person name="Dovbnya D.V."/>
            <person name="Pekov Y.A."/>
            <person name="Schelkunov M.I."/>
            <person name="Strizhov N."/>
            <person name="Ivashina T.V."/>
            <person name="Ashapkin V.V."/>
            <person name="Donova M.V."/>
        </authorList>
    </citation>
    <scope>NUCLEOTIDE SEQUENCE [LARGE SCALE GENOMIC DNA]</scope>
    <source>
        <strain evidence="2 3">VKM Ac-1815D</strain>
    </source>
</reference>
<accession>V5XBE1</accession>
<dbReference type="EMBL" id="CP006936">
    <property type="protein sequence ID" value="AHC24729.1"/>
    <property type="molecule type" value="Genomic_DNA"/>
</dbReference>
<gene>
    <name evidence="2" type="ORF">D174_09105</name>
</gene>
<name>V5XBE1_MYCNE</name>
<dbReference type="Proteomes" id="UP000018763">
    <property type="component" value="Chromosome"/>
</dbReference>
<keyword evidence="3" id="KW-1185">Reference proteome</keyword>
<dbReference type="PANTHER" id="PTHR11895:SF176">
    <property type="entry name" value="AMIDASE AMID-RELATED"/>
    <property type="match status" value="1"/>
</dbReference>
<feature type="domain" description="Amidase" evidence="1">
    <location>
        <begin position="43"/>
        <end position="463"/>
    </location>
</feature>